<feature type="domain" description="Methyltransferase" evidence="1">
    <location>
        <begin position="40"/>
        <end position="131"/>
    </location>
</feature>
<dbReference type="Proteomes" id="UP000230390">
    <property type="component" value="Unassembled WGS sequence"/>
</dbReference>
<dbReference type="OrthoDB" id="8773442at2"/>
<accession>A0A2G8TB79</accession>
<dbReference type="EMBL" id="PDOC01000015">
    <property type="protein sequence ID" value="PIL43300.1"/>
    <property type="molecule type" value="Genomic_DNA"/>
</dbReference>
<dbReference type="InterPro" id="IPR041698">
    <property type="entry name" value="Methyltransf_25"/>
</dbReference>
<name>A0A2G8TB79_9BURK</name>
<organism evidence="2 3">
    <name type="scientific">Massilia eurypsychrophila</name>
    <dbReference type="NCBI Taxonomy" id="1485217"/>
    <lineage>
        <taxon>Bacteria</taxon>
        <taxon>Pseudomonadati</taxon>
        <taxon>Pseudomonadota</taxon>
        <taxon>Betaproteobacteria</taxon>
        <taxon>Burkholderiales</taxon>
        <taxon>Oxalobacteraceae</taxon>
        <taxon>Telluria group</taxon>
        <taxon>Massilia</taxon>
    </lineage>
</organism>
<dbReference type="CDD" id="cd02440">
    <property type="entry name" value="AdoMet_MTases"/>
    <property type="match status" value="1"/>
</dbReference>
<reference evidence="2 3" key="1">
    <citation type="submission" date="2017-10" db="EMBL/GenBank/DDBJ databases">
        <title>Massilia psychrophilum sp. nov., a novel purple-pigmented bacterium isolated from Tianshan glacier, Xinjiang Municipality, China.</title>
        <authorList>
            <person name="Wang H."/>
        </authorList>
    </citation>
    <scope>NUCLEOTIDE SEQUENCE [LARGE SCALE GENOMIC DNA]</scope>
    <source>
        <strain evidence="2 3">JCM 30074</strain>
    </source>
</reference>
<sequence>MSYTEGVFNDKNRIKRWLQRQRLLTAIAAAAREKASVRLVLDFGSGSGELCKLLVHEYPNATIICYEPCSDLLAEAKHELQGVPRIEFYAAFSDLPTASVDVLFCLEVFEHIPVKARGNALNQIDQLVKHGSEVIFGVPVEVGLPALYKGLFRMSRRFGAFDARPLNVLRAVLGFPPKDRPLGMLPPDIEVHHEHLGFDHRIFRQHVAERFSLIKACASPFGLLGTWFNPEAYFIVMQRDCREL</sequence>
<dbReference type="AlphaFoldDB" id="A0A2G8TB79"/>
<evidence type="ECO:0000259" key="1">
    <source>
        <dbReference type="Pfam" id="PF13649"/>
    </source>
</evidence>
<dbReference type="Gene3D" id="3.40.50.150">
    <property type="entry name" value="Vaccinia Virus protein VP39"/>
    <property type="match status" value="1"/>
</dbReference>
<dbReference type="GO" id="GO:0008168">
    <property type="term" value="F:methyltransferase activity"/>
    <property type="evidence" value="ECO:0007669"/>
    <property type="project" value="UniProtKB-KW"/>
</dbReference>
<evidence type="ECO:0000313" key="2">
    <source>
        <dbReference type="EMBL" id="PIL43300.1"/>
    </source>
</evidence>
<keyword evidence="2" id="KW-0489">Methyltransferase</keyword>
<proteinExistence type="predicted"/>
<keyword evidence="3" id="KW-1185">Reference proteome</keyword>
<evidence type="ECO:0000313" key="3">
    <source>
        <dbReference type="Proteomes" id="UP000230390"/>
    </source>
</evidence>
<protein>
    <submittedName>
        <fullName evidence="2">SAM-dependent methyltransferase</fullName>
    </submittedName>
</protein>
<dbReference type="GO" id="GO:0032259">
    <property type="term" value="P:methylation"/>
    <property type="evidence" value="ECO:0007669"/>
    <property type="project" value="UniProtKB-KW"/>
</dbReference>
<gene>
    <name evidence="2" type="ORF">CR105_20015</name>
</gene>
<dbReference type="RefSeq" id="WP_099791452.1">
    <property type="nucleotide sequence ID" value="NZ_JBHLYV010000018.1"/>
</dbReference>
<dbReference type="SUPFAM" id="SSF53335">
    <property type="entry name" value="S-adenosyl-L-methionine-dependent methyltransferases"/>
    <property type="match status" value="1"/>
</dbReference>
<comment type="caution">
    <text evidence="2">The sequence shown here is derived from an EMBL/GenBank/DDBJ whole genome shotgun (WGS) entry which is preliminary data.</text>
</comment>
<keyword evidence="2" id="KW-0808">Transferase</keyword>
<dbReference type="Pfam" id="PF13649">
    <property type="entry name" value="Methyltransf_25"/>
    <property type="match status" value="1"/>
</dbReference>
<dbReference type="InterPro" id="IPR029063">
    <property type="entry name" value="SAM-dependent_MTases_sf"/>
</dbReference>